<proteinExistence type="predicted"/>
<name>A0A2A6CQI2_PRIPA</name>
<dbReference type="PANTHER" id="PTHR46011:SF6">
    <property type="entry name" value="HIGH ZINC ACTIVATED NUCLEAR RECEPTOR PROTEIN"/>
    <property type="match status" value="1"/>
</dbReference>
<dbReference type="GO" id="GO:0008270">
    <property type="term" value="F:zinc ion binding"/>
    <property type="evidence" value="ECO:0007669"/>
    <property type="project" value="InterPro"/>
</dbReference>
<dbReference type="GO" id="GO:0043565">
    <property type="term" value="F:sequence-specific DNA binding"/>
    <property type="evidence" value="ECO:0007669"/>
    <property type="project" value="InterPro"/>
</dbReference>
<accession>A0A8R1V0U8</accession>
<dbReference type="Pfam" id="PF00104">
    <property type="entry name" value="Hormone_recep"/>
    <property type="match status" value="1"/>
</dbReference>
<evidence type="ECO:0000313" key="1">
    <source>
        <dbReference type="EnsemblMetazoa" id="PPA41486.1"/>
    </source>
</evidence>
<dbReference type="EnsemblMetazoa" id="PPA41486.1">
    <property type="protein sequence ID" value="PPA41486.1"/>
    <property type="gene ID" value="WBGene00279855"/>
</dbReference>
<dbReference type="GO" id="GO:0005634">
    <property type="term" value="C:nucleus"/>
    <property type="evidence" value="ECO:0000318"/>
    <property type="project" value="GO_Central"/>
</dbReference>
<dbReference type="PROSITE" id="PS51030">
    <property type="entry name" value="NUCLEAR_REC_DBD_2"/>
    <property type="match status" value="1"/>
</dbReference>
<reference evidence="1" key="2">
    <citation type="submission" date="2022-06" db="UniProtKB">
        <authorList>
            <consortium name="EnsemblMetazoa"/>
        </authorList>
    </citation>
    <scope>IDENTIFICATION</scope>
    <source>
        <strain evidence="1">PS312</strain>
    </source>
</reference>
<evidence type="ECO:0000313" key="2">
    <source>
        <dbReference type="Proteomes" id="UP000005239"/>
    </source>
</evidence>
<dbReference type="InterPro" id="IPR013088">
    <property type="entry name" value="Znf_NHR/GATA"/>
</dbReference>
<dbReference type="Gene3D" id="3.30.50.10">
    <property type="entry name" value="Erythroid Transcription Factor GATA-1, subunit A"/>
    <property type="match status" value="1"/>
</dbReference>
<dbReference type="InterPro" id="IPR000536">
    <property type="entry name" value="Nucl_hrmn_rcpt_lig-bd"/>
</dbReference>
<organism evidence="1 2">
    <name type="scientific">Pristionchus pacificus</name>
    <name type="common">Parasitic nematode worm</name>
    <dbReference type="NCBI Taxonomy" id="54126"/>
    <lineage>
        <taxon>Eukaryota</taxon>
        <taxon>Metazoa</taxon>
        <taxon>Ecdysozoa</taxon>
        <taxon>Nematoda</taxon>
        <taxon>Chromadorea</taxon>
        <taxon>Rhabditida</taxon>
        <taxon>Rhabditina</taxon>
        <taxon>Diplogasteromorpha</taxon>
        <taxon>Diplogasteroidea</taxon>
        <taxon>Neodiplogasteridae</taxon>
        <taxon>Pristionchus</taxon>
    </lineage>
</organism>
<dbReference type="Proteomes" id="UP000005239">
    <property type="component" value="Unassembled WGS sequence"/>
</dbReference>
<dbReference type="PANTHER" id="PTHR46011">
    <property type="entry name" value="NUCLEAR HORMONE RECEPTOR FAMILY MEMBER NHR-86-RELATED"/>
    <property type="match status" value="1"/>
</dbReference>
<dbReference type="SMART" id="SM00399">
    <property type="entry name" value="ZnF_C4"/>
    <property type="match status" value="1"/>
</dbReference>
<dbReference type="AlphaFoldDB" id="A0A2A6CQI2"/>
<dbReference type="GO" id="GO:0003700">
    <property type="term" value="F:DNA-binding transcription factor activity"/>
    <property type="evidence" value="ECO:0000318"/>
    <property type="project" value="GO_Central"/>
</dbReference>
<gene>
    <name evidence="1" type="primary">WBGene00279855</name>
</gene>
<dbReference type="InterPro" id="IPR001628">
    <property type="entry name" value="Znf_hrmn_rcpt"/>
</dbReference>
<dbReference type="InterPro" id="IPR035500">
    <property type="entry name" value="NHR-like_dom_sf"/>
</dbReference>
<dbReference type="PRINTS" id="PR00047">
    <property type="entry name" value="STROIDFINGER"/>
</dbReference>
<dbReference type="SUPFAM" id="SSF57716">
    <property type="entry name" value="Glucocorticoid receptor-like (DNA-binding domain)"/>
    <property type="match status" value="1"/>
</dbReference>
<accession>A0A2A6CQI2</accession>
<reference evidence="2" key="1">
    <citation type="journal article" date="2008" name="Nat. Genet.">
        <title>The Pristionchus pacificus genome provides a unique perspective on nematode lifestyle and parasitism.</title>
        <authorList>
            <person name="Dieterich C."/>
            <person name="Clifton S.W."/>
            <person name="Schuster L.N."/>
            <person name="Chinwalla A."/>
            <person name="Delehaunty K."/>
            <person name="Dinkelacker I."/>
            <person name="Fulton L."/>
            <person name="Fulton R."/>
            <person name="Godfrey J."/>
            <person name="Minx P."/>
            <person name="Mitreva M."/>
            <person name="Roeseler W."/>
            <person name="Tian H."/>
            <person name="Witte H."/>
            <person name="Yang S.P."/>
            <person name="Wilson R.K."/>
            <person name="Sommer R.J."/>
        </authorList>
    </citation>
    <scope>NUCLEOTIDE SEQUENCE [LARGE SCALE GENOMIC DNA]</scope>
    <source>
        <strain evidence="2">PS312</strain>
    </source>
</reference>
<dbReference type="Pfam" id="PF00105">
    <property type="entry name" value="zf-C4"/>
    <property type="match status" value="1"/>
</dbReference>
<dbReference type="Gene3D" id="1.10.565.10">
    <property type="entry name" value="Retinoid X Receptor"/>
    <property type="match status" value="1"/>
</dbReference>
<protein>
    <submittedName>
        <fullName evidence="1">Nuclear receptor</fullName>
    </submittedName>
</protein>
<dbReference type="SUPFAM" id="SSF48508">
    <property type="entry name" value="Nuclear receptor ligand-binding domain"/>
    <property type="match status" value="1"/>
</dbReference>
<keyword evidence="2" id="KW-1185">Reference proteome</keyword>
<sequence length="427" mass="48946">MKRVRRTKKTFRDCLVCGTLNSTAHMGIDVCRACSIFYRRSLERQKPFACRSGTIRCPPGKGLNCRRCRLHHIEKALKVSMANRDESSSDEPETFHSEYPTITLAEFPGNYQAPILQLEMSSSNAAAIHAPSRGMCDACSMPLLTKVKTAYDKLCFARLVAEQFNRKDPDASLQMSTDIYPVYPATFTALNKANRILMTCILEFGANAFPEFVQLSDDEKLAISTKFFYTFRILDQSYREMKRFPNGTNRNFAGYTLYLSEQVVEHFFDDYDNDKGDLEEAKRFLLNSCRSRPKRGSHILDKMLPDHTEFCALLVLLFWATFCNLYENAQMEWLFAMKSIKSVTNTSSKFPASCTSIIGDRLSSIVSSFHMLSHRDVLHLDDYAMRLGELFSSLPVFEAHNKIKESFEVFRLLDIFSDDTFTYKLAK</sequence>